<dbReference type="Proteomes" id="UP000597762">
    <property type="component" value="Unassembled WGS sequence"/>
</dbReference>
<sequence length="165" mass="17882">MHRTQPHMVPLSRKLSAADRTSPVKKHLFKNMRSNFRSSSINSPFSIAQPGFVSLDRKITSRSLAGAPSAHAISKSIPLIHKSSSRVDRASKPKKTTTQVEAALMKTSPSGTAQIAHGDTAVSLLTMQTIMPILSYTLHHGMRKILALPLSLSLFSLSLSLSLSL</sequence>
<reference evidence="2" key="1">
    <citation type="submission" date="2021-01" db="EMBL/GenBank/DDBJ databases">
        <authorList>
            <person name="Li R."/>
            <person name="Bekaert M."/>
        </authorList>
    </citation>
    <scope>NUCLEOTIDE SEQUENCE</scope>
    <source>
        <strain evidence="2">Farmed</strain>
    </source>
</reference>
<proteinExistence type="predicted"/>
<keyword evidence="3" id="KW-1185">Reference proteome</keyword>
<gene>
    <name evidence="2" type="ORF">SPHA_73322</name>
</gene>
<name>A0A812EIT2_ACAPH</name>
<dbReference type="AlphaFoldDB" id="A0A812EIT2"/>
<dbReference type="EMBL" id="CAHIKZ030005372">
    <property type="protein sequence ID" value="CAE1323440.1"/>
    <property type="molecule type" value="Genomic_DNA"/>
</dbReference>
<protein>
    <submittedName>
        <fullName evidence="2">Uncharacterized protein</fullName>
    </submittedName>
</protein>
<accession>A0A812EIT2</accession>
<organism evidence="2 3">
    <name type="scientific">Acanthosepion pharaonis</name>
    <name type="common">Pharaoh cuttlefish</name>
    <name type="synonym">Sepia pharaonis</name>
    <dbReference type="NCBI Taxonomy" id="158019"/>
    <lineage>
        <taxon>Eukaryota</taxon>
        <taxon>Metazoa</taxon>
        <taxon>Spiralia</taxon>
        <taxon>Lophotrochozoa</taxon>
        <taxon>Mollusca</taxon>
        <taxon>Cephalopoda</taxon>
        <taxon>Coleoidea</taxon>
        <taxon>Decapodiformes</taxon>
        <taxon>Sepiida</taxon>
        <taxon>Sepiina</taxon>
        <taxon>Sepiidae</taxon>
        <taxon>Acanthosepion</taxon>
    </lineage>
</organism>
<evidence type="ECO:0000313" key="2">
    <source>
        <dbReference type="EMBL" id="CAE1323440.1"/>
    </source>
</evidence>
<evidence type="ECO:0000313" key="3">
    <source>
        <dbReference type="Proteomes" id="UP000597762"/>
    </source>
</evidence>
<comment type="caution">
    <text evidence="2">The sequence shown here is derived from an EMBL/GenBank/DDBJ whole genome shotgun (WGS) entry which is preliminary data.</text>
</comment>
<evidence type="ECO:0000256" key="1">
    <source>
        <dbReference type="SAM" id="MobiDB-lite"/>
    </source>
</evidence>
<feature type="region of interest" description="Disordered" evidence="1">
    <location>
        <begin position="1"/>
        <end position="21"/>
    </location>
</feature>